<dbReference type="GO" id="GO:0003677">
    <property type="term" value="F:DNA binding"/>
    <property type="evidence" value="ECO:0007669"/>
    <property type="project" value="InterPro"/>
</dbReference>
<dbReference type="InterPro" id="IPR002298">
    <property type="entry name" value="DNA_polymerase_A"/>
</dbReference>
<dbReference type="PANTHER" id="PTHR10133:SF27">
    <property type="entry name" value="DNA POLYMERASE NU"/>
    <property type="match status" value="1"/>
</dbReference>
<feature type="region of interest" description="Disordered" evidence="5">
    <location>
        <begin position="269"/>
        <end position="290"/>
    </location>
</feature>
<feature type="compositionally biased region" description="Basic residues" evidence="5">
    <location>
        <begin position="269"/>
        <end position="284"/>
    </location>
</feature>
<dbReference type="SUPFAM" id="SSF53098">
    <property type="entry name" value="Ribonuclease H-like"/>
    <property type="match status" value="1"/>
</dbReference>
<evidence type="ECO:0000259" key="6">
    <source>
        <dbReference type="SMART" id="SM00482"/>
    </source>
</evidence>
<dbReference type="InterPro" id="IPR012337">
    <property type="entry name" value="RNaseH-like_sf"/>
</dbReference>
<dbReference type="SMART" id="SM00482">
    <property type="entry name" value="POLAc"/>
    <property type="match status" value="1"/>
</dbReference>
<evidence type="ECO:0000256" key="5">
    <source>
        <dbReference type="SAM" id="MobiDB-lite"/>
    </source>
</evidence>
<dbReference type="EMBL" id="LOQT01000020">
    <property type="protein sequence ID" value="OKX80237.1"/>
    <property type="molecule type" value="Genomic_DNA"/>
</dbReference>
<name>A0AB36ID20_CORGT</name>
<proteinExistence type="inferred from homology"/>
<dbReference type="PRINTS" id="PR00868">
    <property type="entry name" value="DNAPOLI"/>
</dbReference>
<evidence type="ECO:0000256" key="2">
    <source>
        <dbReference type="ARBA" id="ARBA00012417"/>
    </source>
</evidence>
<comment type="similarity">
    <text evidence="1">Belongs to the DNA polymerase type-A family.</text>
</comment>
<evidence type="ECO:0000256" key="1">
    <source>
        <dbReference type="ARBA" id="ARBA00007705"/>
    </source>
</evidence>
<dbReference type="RefSeq" id="WP_003854524.1">
    <property type="nucleotide sequence ID" value="NZ_JAAOYN010000001.1"/>
</dbReference>
<dbReference type="Gene3D" id="3.30.70.370">
    <property type="match status" value="1"/>
</dbReference>
<dbReference type="EC" id="2.7.7.7" evidence="2"/>
<dbReference type="GO" id="GO:0006302">
    <property type="term" value="P:double-strand break repair"/>
    <property type="evidence" value="ECO:0007669"/>
    <property type="project" value="TreeGrafter"/>
</dbReference>
<evidence type="ECO:0000256" key="3">
    <source>
        <dbReference type="ARBA" id="ARBA00022705"/>
    </source>
</evidence>
<evidence type="ECO:0000313" key="8">
    <source>
        <dbReference type="Proteomes" id="UP000186091"/>
    </source>
</evidence>
<dbReference type="PANTHER" id="PTHR10133">
    <property type="entry name" value="DNA POLYMERASE I"/>
    <property type="match status" value="1"/>
</dbReference>
<comment type="caution">
    <text evidence="7">The sequence shown here is derived from an EMBL/GenBank/DDBJ whole genome shotgun (WGS) entry which is preliminary data.</text>
</comment>
<comment type="catalytic activity">
    <reaction evidence="4">
        <text>DNA(n) + a 2'-deoxyribonucleoside 5'-triphosphate = DNA(n+1) + diphosphate</text>
        <dbReference type="Rhea" id="RHEA:22508"/>
        <dbReference type="Rhea" id="RHEA-COMP:17339"/>
        <dbReference type="Rhea" id="RHEA-COMP:17340"/>
        <dbReference type="ChEBI" id="CHEBI:33019"/>
        <dbReference type="ChEBI" id="CHEBI:61560"/>
        <dbReference type="ChEBI" id="CHEBI:173112"/>
        <dbReference type="EC" id="2.7.7.7"/>
    </reaction>
</comment>
<feature type="domain" description="DNA-directed DNA polymerase family A palm" evidence="6">
    <location>
        <begin position="1168"/>
        <end position="1357"/>
    </location>
</feature>
<dbReference type="GO" id="GO:0003887">
    <property type="term" value="F:DNA-directed DNA polymerase activity"/>
    <property type="evidence" value="ECO:0007669"/>
    <property type="project" value="UniProtKB-EC"/>
</dbReference>
<dbReference type="Gene3D" id="1.10.150.20">
    <property type="entry name" value="5' to 3' exonuclease, C-terminal subdomain"/>
    <property type="match status" value="1"/>
</dbReference>
<dbReference type="GO" id="GO:0006261">
    <property type="term" value="P:DNA-templated DNA replication"/>
    <property type="evidence" value="ECO:0007669"/>
    <property type="project" value="InterPro"/>
</dbReference>
<accession>A0AB36ID20</accession>
<dbReference type="InterPro" id="IPR001098">
    <property type="entry name" value="DNA-dir_DNA_pol_A_palm_dom"/>
</dbReference>
<keyword evidence="3" id="KW-0235">DNA replication</keyword>
<protein>
    <recommendedName>
        <fullName evidence="2">DNA-directed DNA polymerase</fullName>
        <ecNumber evidence="2">2.7.7.7</ecNumber>
    </recommendedName>
</protein>
<gene>
    <name evidence="7" type="ORF">AUP69_09180</name>
</gene>
<evidence type="ECO:0000313" key="7">
    <source>
        <dbReference type="EMBL" id="OKX80237.1"/>
    </source>
</evidence>
<sequence length="1399" mass="151893">MNQKENTPAGNEGASSSKFFDLDSTVDTYTNQEINLEELLSPEHLSELRGSAISDSVIACSGVHSAYDVEELPADARYLDSNGPAIYPVLVFPKHVAGFGDSWQVKPQPGSISGKNGKRPPKYIGPAETASSPCLSLIEHLALSSSTKTVLVVEGTKQPLAVQSNLPDNCALYSISGIHSWKTKHDDKFNPAFSTFKNLQVVIVPDADAASNHSVFDGAKELGDYISAQGAMSVYFAQIPGDGTTGVDDYLAGLPESERLEAVQRLITKAKSKPASRRPSKKSALHAEAKRECAAAEERGMVPIESGPSSDKNARINMMVDAVAERFGGDILFRQEMILSRRFSDNKSGKSAIAAVSLADMLSMLLDSVYLYSVGSESITNHSPTRLDAEVILSRIVQKVPPLHGIRYTPLLKNDGTWVTTSGYDSDSGLYLHLPSEFEGVQIPARPSQDDVERSKNILYEVYQDFPIRKPADYTRILAGAITPFVRHLCGLAPLFVITATDKGTGKGTLANTYSLLSTGRKISVKLPTKNPEEMRKSIFAQLLDGRPMVFLDEIAEIDNESLNAVLTSEDISDRILGESKTPEIVNQTCFYAAGNNVTVKGDTIRRVCVISLAWSDPTVRPYERIYTNTDLLGVVKNRRADLVRAIMTLISAWFDAGEPNVPSYSAKPWGTYFEWHRIVGGVLHFAGFPDIMEGVNEFRENHDPSVLADRRFVCWLYSTFSDQIFTAADVAKKIALTSPTDMPLPAKVSESKAITSKVLGKALSQLADVFLGENVIRTGAIRHNTKSYYIENRDDSEDNSTDKEANSFLPSEDPGVLVGPTPSANTTVVFDLETGSASDLHVTDDPGYIRLAAYSVNGAEPVTTTDIEGDLLPILESADTLVGHNVLQFDLPALKRLYGLDTDSLVQADRVQDTLVMARLSDPPLGKEKKYSLGAVATRLGVDGKLVDKGQSVLDKLAEQYGGYDKIPVDNAEYCTYAMQDVRATAEIHQRLLPLALDVVGADYMNAEHKKVQLIANVEASGVCIDTALMEKMITAENLTKKEIREWLITEVGIPSSGKAPWTSNAGKQAIEKYLAQFSIEVPRTEKGAVSISVESLKGLAIQHSTNNQVAILATKMEELLQSNSPAPTVKKYLHKGRVYPSISSTQATGRLSTTKPAMTVFGSREDRLLVQRAMILPDNKADVLVSVDLSQIDARCMAAGSGDKNYAALFAAGRDSHTEMALRVFGDPSRRGDAKALAHAANYGMGARMFAQNAGIPLEEAETLLARLKAEFPVLEEFKDQLRTSAQANGFITTGFRRRVAVPKGREYTSAPAAFGQGTARDAFLNGVLMLPADIAAMIRIFVHDEIVLSVPVSRAEEIKSAVSTAFESTELPCTDGVVVPIFTDAGGPGSNWSECK</sequence>
<dbReference type="Pfam" id="PF00476">
    <property type="entry name" value="DNA_pol_A"/>
    <property type="match status" value="1"/>
</dbReference>
<dbReference type="InterPro" id="IPR036397">
    <property type="entry name" value="RNaseH_sf"/>
</dbReference>
<dbReference type="Proteomes" id="UP000186091">
    <property type="component" value="Unassembled WGS sequence"/>
</dbReference>
<evidence type="ECO:0000256" key="4">
    <source>
        <dbReference type="ARBA" id="ARBA00049244"/>
    </source>
</evidence>
<organism evidence="7 8">
    <name type="scientific">Corynebacterium glutamicum</name>
    <name type="common">Brevibacterium saccharolyticum</name>
    <dbReference type="NCBI Taxonomy" id="1718"/>
    <lineage>
        <taxon>Bacteria</taxon>
        <taxon>Bacillati</taxon>
        <taxon>Actinomycetota</taxon>
        <taxon>Actinomycetes</taxon>
        <taxon>Mycobacteriales</taxon>
        <taxon>Corynebacteriaceae</taxon>
        <taxon>Corynebacterium</taxon>
    </lineage>
</organism>
<reference evidence="7 8" key="1">
    <citation type="submission" date="2015-12" db="EMBL/GenBank/DDBJ databases">
        <title>Genome sequence of Corynebacterium AS 1.542.</title>
        <authorList>
            <person name="Yang J."/>
            <person name="Yang S."/>
        </authorList>
    </citation>
    <scope>NUCLEOTIDE SEQUENCE [LARGE SCALE GENOMIC DNA]</scope>
    <source>
        <strain evidence="7 8">AS 1.542</strain>
    </source>
</reference>
<dbReference type="Gene3D" id="3.30.420.10">
    <property type="entry name" value="Ribonuclease H-like superfamily/Ribonuclease H"/>
    <property type="match status" value="1"/>
</dbReference>
<dbReference type="InterPro" id="IPR043502">
    <property type="entry name" value="DNA/RNA_pol_sf"/>
</dbReference>
<feature type="region of interest" description="Disordered" evidence="5">
    <location>
        <begin position="793"/>
        <end position="821"/>
    </location>
</feature>
<dbReference type="SUPFAM" id="SSF56672">
    <property type="entry name" value="DNA/RNA polymerases"/>
    <property type="match status" value="1"/>
</dbReference>